<proteinExistence type="predicted"/>
<dbReference type="EMBL" id="MTCZ01000016">
    <property type="protein sequence ID" value="OWP84838.1"/>
    <property type="molecule type" value="Genomic_DNA"/>
</dbReference>
<dbReference type="Pfam" id="PF19781">
    <property type="entry name" value="DUF6266"/>
    <property type="match status" value="1"/>
</dbReference>
<dbReference type="AlphaFoldDB" id="A0A246GKV9"/>
<evidence type="ECO:0000313" key="1">
    <source>
        <dbReference type="EMBL" id="OWP84838.1"/>
    </source>
</evidence>
<evidence type="ECO:0000313" key="2">
    <source>
        <dbReference type="Proteomes" id="UP000197768"/>
    </source>
</evidence>
<gene>
    <name evidence="1" type="ORF">BWK59_03220</name>
</gene>
<sequence length="213" mass="23071">MGKIGRGILGGVSSKVANVVGSRWKGIDYIRAKPQSVANPRTLLQVNQRTKFALVLRFLQPNLNFIKIGYKNYAVKKSQFNSAMSYILNNAIIGVSPDFEIDYSLALLSRGNLTGALNPVFDLTTSGQVQFSWDDNSTDGNALPTDKVMVVAYNPIKGESVYLSGGATRADLSQTVIIPNSYAGDELQLFISFMNAEETQLSNSIYIGSGTAS</sequence>
<dbReference type="InterPro" id="IPR046233">
    <property type="entry name" value="DUF6266"/>
</dbReference>
<reference evidence="1 2" key="1">
    <citation type="journal article" date="2017" name="Infect. Genet. Evol.">
        <title>Comparative genome analysis of fish pathogen Flavobacterium columnare reveals extensive sequence diversity within the species.</title>
        <authorList>
            <person name="Kayansamruaj P."/>
            <person name="Dong H.T."/>
            <person name="Hirono I."/>
            <person name="Kondo H."/>
            <person name="Senapin S."/>
            <person name="Rodkhum C."/>
        </authorList>
    </citation>
    <scope>NUCLEOTIDE SEQUENCE [LARGE SCALE GENOMIC DNA]</scope>
    <source>
        <strain evidence="1 2">1215</strain>
    </source>
</reference>
<dbReference type="Proteomes" id="UP000197768">
    <property type="component" value="Unassembled WGS sequence"/>
</dbReference>
<protein>
    <submittedName>
        <fullName evidence="1">Uncharacterized protein</fullName>
    </submittedName>
</protein>
<organism evidence="1 2">
    <name type="scientific">Flavobacterium davisii</name>
    <dbReference type="NCBI Taxonomy" id="2906077"/>
    <lineage>
        <taxon>Bacteria</taxon>
        <taxon>Pseudomonadati</taxon>
        <taxon>Bacteroidota</taxon>
        <taxon>Flavobacteriia</taxon>
        <taxon>Flavobacteriales</taxon>
        <taxon>Flavobacteriaceae</taxon>
        <taxon>Flavobacterium</taxon>
    </lineage>
</organism>
<comment type="caution">
    <text evidence="1">The sequence shown here is derived from an EMBL/GenBank/DDBJ whole genome shotgun (WGS) entry which is preliminary data.</text>
</comment>
<dbReference type="RefSeq" id="WP_088390997.1">
    <property type="nucleotide sequence ID" value="NZ_MTCZ01000016.1"/>
</dbReference>
<accession>A0A246GKV9</accession>
<name>A0A246GKV9_9FLAO</name>